<feature type="domain" description="Ubiquinol-cytochrome c chaperone" evidence="3">
    <location>
        <begin position="58"/>
        <end position="225"/>
    </location>
</feature>
<evidence type="ECO:0000256" key="1">
    <source>
        <dbReference type="ARBA" id="ARBA00006436"/>
    </source>
</evidence>
<feature type="transmembrane region" description="Helical" evidence="2">
    <location>
        <begin position="192"/>
        <end position="216"/>
    </location>
</feature>
<evidence type="ECO:0000259" key="3">
    <source>
        <dbReference type="Pfam" id="PF03981"/>
    </source>
</evidence>
<dbReference type="AlphaFoldDB" id="A0A1I7DGD4"/>
<proteinExistence type="inferred from homology"/>
<keyword evidence="2" id="KW-0472">Membrane</keyword>
<dbReference type="Proteomes" id="UP000199187">
    <property type="component" value="Unassembled WGS sequence"/>
</dbReference>
<reference evidence="5" key="1">
    <citation type="submission" date="2016-10" db="EMBL/GenBank/DDBJ databases">
        <authorList>
            <person name="Varghese N."/>
            <person name="Submissions S."/>
        </authorList>
    </citation>
    <scope>NUCLEOTIDE SEQUENCE [LARGE SCALE GENOMIC DNA]</scope>
    <source>
        <strain evidence="5">Ah-143</strain>
    </source>
</reference>
<feature type="transmembrane region" description="Helical" evidence="2">
    <location>
        <begin position="140"/>
        <end position="157"/>
    </location>
</feature>
<accession>A0A1I7DGD4</accession>
<evidence type="ECO:0000313" key="4">
    <source>
        <dbReference type="EMBL" id="SFU10740.1"/>
    </source>
</evidence>
<evidence type="ECO:0000256" key="2">
    <source>
        <dbReference type="SAM" id="Phobius"/>
    </source>
</evidence>
<organism evidence="4 5">
    <name type="scientific">Kosakonia arachidis</name>
    <dbReference type="NCBI Taxonomy" id="551989"/>
    <lineage>
        <taxon>Bacteria</taxon>
        <taxon>Pseudomonadati</taxon>
        <taxon>Pseudomonadota</taxon>
        <taxon>Gammaproteobacteria</taxon>
        <taxon>Enterobacterales</taxon>
        <taxon>Enterobacteriaceae</taxon>
        <taxon>Kosakonia</taxon>
    </lineage>
</organism>
<gene>
    <name evidence="4" type="ORF">SAMN05192562_10542</name>
</gene>
<dbReference type="OrthoDB" id="9128717at2"/>
<dbReference type="InterPro" id="IPR021150">
    <property type="entry name" value="Ubiq_cyt_c_chap"/>
</dbReference>
<dbReference type="Pfam" id="PF03981">
    <property type="entry name" value="Ubiq_cyt_C_chap"/>
    <property type="match status" value="1"/>
</dbReference>
<keyword evidence="2" id="KW-1133">Transmembrane helix</keyword>
<keyword evidence="2" id="KW-0812">Transmembrane</keyword>
<sequence length="246" mass="26765">MANNYRQDKDLELLRYADQEMLGVLVNYLTTDKDGSTRYTESLTGDETFKAANGDFRKIWQLIGAELQHFGGDSLMNFIRRNGVPYKEILTDVCKKIGVKTDFSADTVEIEKAMLAKLFEDSWEKMSEAERASIRTQLKINGNLASGAALSAIIAAIRLGGFMSYQVSLIVANAVARALLGRGLALAANAGLMRAIGIFAGPVGMAISALLTLPALTGPAYRVTLPAVVQIAAMRQQLLKPEEDIF</sequence>
<keyword evidence="5" id="KW-1185">Reference proteome</keyword>
<feature type="transmembrane region" description="Helical" evidence="2">
    <location>
        <begin position="163"/>
        <end position="180"/>
    </location>
</feature>
<dbReference type="RefSeq" id="WP_090123921.1">
    <property type="nucleotide sequence ID" value="NZ_CP045300.1"/>
</dbReference>
<name>A0A1I7DGD4_9ENTR</name>
<dbReference type="EMBL" id="FPAU01000005">
    <property type="protein sequence ID" value="SFU10740.1"/>
    <property type="molecule type" value="Genomic_DNA"/>
</dbReference>
<evidence type="ECO:0000313" key="5">
    <source>
        <dbReference type="Proteomes" id="UP000199187"/>
    </source>
</evidence>
<comment type="similarity">
    <text evidence="1">Belongs to the UPF0174 family.</text>
</comment>
<protein>
    <submittedName>
        <fullName evidence="4">Uncharacterized protein YaaW, UPF0174 family</fullName>
    </submittedName>
</protein>